<feature type="region of interest" description="Disordered" evidence="1">
    <location>
        <begin position="50"/>
        <end position="76"/>
    </location>
</feature>
<dbReference type="Proteomes" id="UP000325313">
    <property type="component" value="Unassembled WGS sequence"/>
</dbReference>
<protein>
    <submittedName>
        <fullName evidence="2">Nucleosomal histone H3-Lys79 methylase</fullName>
    </submittedName>
</protein>
<name>A0A5B0MBH7_PUCGR</name>
<reference evidence="2 3" key="1">
    <citation type="submission" date="2019-05" db="EMBL/GenBank/DDBJ databases">
        <title>Emergence of the Ug99 lineage of the wheat stem rust pathogen through somatic hybridization.</title>
        <authorList>
            <person name="Li F."/>
            <person name="Upadhyaya N.M."/>
            <person name="Sperschneider J."/>
            <person name="Matny O."/>
            <person name="Nguyen-Phuc H."/>
            <person name="Mago R."/>
            <person name="Raley C."/>
            <person name="Miller M.E."/>
            <person name="Silverstein K.A.T."/>
            <person name="Henningsen E."/>
            <person name="Hirsch C.D."/>
            <person name="Visser B."/>
            <person name="Pretorius Z.A."/>
            <person name="Steffenson B.J."/>
            <person name="Schwessinger B."/>
            <person name="Dodds P.N."/>
            <person name="Figueroa M."/>
        </authorList>
    </citation>
    <scope>NUCLEOTIDE SEQUENCE [LARGE SCALE GENOMIC DNA]</scope>
    <source>
        <strain evidence="2 3">Ug99</strain>
    </source>
</reference>
<proteinExistence type="predicted"/>
<evidence type="ECO:0000313" key="2">
    <source>
        <dbReference type="EMBL" id="KAA1073971.1"/>
    </source>
</evidence>
<organism evidence="2 3">
    <name type="scientific">Puccinia graminis f. sp. tritici</name>
    <dbReference type="NCBI Taxonomy" id="56615"/>
    <lineage>
        <taxon>Eukaryota</taxon>
        <taxon>Fungi</taxon>
        <taxon>Dikarya</taxon>
        <taxon>Basidiomycota</taxon>
        <taxon>Pucciniomycotina</taxon>
        <taxon>Pucciniomycetes</taxon>
        <taxon>Pucciniales</taxon>
        <taxon>Pucciniaceae</taxon>
        <taxon>Puccinia</taxon>
    </lineage>
</organism>
<sequence>MATTGGCGPSEQPSLHPESERIVKFAVPGAERHGPDRLAEAVHLELLQAQPTQPGFPVGHPLPTRPPAYSALHPRR</sequence>
<dbReference type="EMBL" id="VDEP01000474">
    <property type="protein sequence ID" value="KAA1073971.1"/>
    <property type="molecule type" value="Genomic_DNA"/>
</dbReference>
<dbReference type="GO" id="GO:0032259">
    <property type="term" value="P:methylation"/>
    <property type="evidence" value="ECO:0007669"/>
    <property type="project" value="UniProtKB-KW"/>
</dbReference>
<comment type="caution">
    <text evidence="2">The sequence shown here is derived from an EMBL/GenBank/DDBJ whole genome shotgun (WGS) entry which is preliminary data.</text>
</comment>
<gene>
    <name evidence="2" type="primary">DOT1_3</name>
    <name evidence="2" type="ORF">PGTUg99_027500</name>
</gene>
<evidence type="ECO:0000313" key="3">
    <source>
        <dbReference type="Proteomes" id="UP000325313"/>
    </source>
</evidence>
<accession>A0A5B0MBH7</accession>
<dbReference type="GO" id="GO:0008168">
    <property type="term" value="F:methyltransferase activity"/>
    <property type="evidence" value="ECO:0007669"/>
    <property type="project" value="UniProtKB-KW"/>
</dbReference>
<keyword evidence="2" id="KW-0808">Transferase</keyword>
<keyword evidence="2" id="KW-0489">Methyltransferase</keyword>
<dbReference type="AlphaFoldDB" id="A0A5B0MBH7"/>
<evidence type="ECO:0000256" key="1">
    <source>
        <dbReference type="SAM" id="MobiDB-lite"/>
    </source>
</evidence>